<dbReference type="PRINTS" id="PR00080">
    <property type="entry name" value="SDRFAMILY"/>
</dbReference>
<name>A0A2S0UMW4_9RHOB</name>
<dbReference type="PANTHER" id="PTHR44252">
    <property type="entry name" value="D-ERYTHRULOSE REDUCTASE"/>
    <property type="match status" value="1"/>
</dbReference>
<dbReference type="GO" id="GO:0050038">
    <property type="term" value="F:L-xylulose reductase (NADPH) activity"/>
    <property type="evidence" value="ECO:0007669"/>
    <property type="project" value="TreeGrafter"/>
</dbReference>
<reference evidence="4 5" key="1">
    <citation type="submission" date="2018-04" db="EMBL/GenBank/DDBJ databases">
        <title>Genome sequencing of Gemmobacter.</title>
        <authorList>
            <person name="Yi H."/>
            <person name="Baek M.-G."/>
        </authorList>
    </citation>
    <scope>NUCLEOTIDE SEQUENCE [LARGE SCALE GENOMIC DNA]</scope>
    <source>
        <strain evidence="4 5">HYN0069</strain>
    </source>
</reference>
<dbReference type="PANTHER" id="PTHR44252:SF3">
    <property type="entry name" value="D-ERYTHRULOSE REDUCTASE-RELATED"/>
    <property type="match status" value="1"/>
</dbReference>
<proteinExistence type="inferred from homology"/>
<evidence type="ECO:0000256" key="2">
    <source>
        <dbReference type="ARBA" id="ARBA00011881"/>
    </source>
</evidence>
<dbReference type="GO" id="GO:0004090">
    <property type="term" value="F:carbonyl reductase (NADPH) activity"/>
    <property type="evidence" value="ECO:0007669"/>
    <property type="project" value="TreeGrafter"/>
</dbReference>
<gene>
    <name evidence="4" type="ORF">HYN69_12180</name>
</gene>
<evidence type="ECO:0000313" key="5">
    <source>
        <dbReference type="Proteomes" id="UP000244496"/>
    </source>
</evidence>
<organism evidence="4 5">
    <name type="scientific">Paragemmobacter aquarius</name>
    <dbReference type="NCBI Taxonomy" id="2169400"/>
    <lineage>
        <taxon>Bacteria</taxon>
        <taxon>Pseudomonadati</taxon>
        <taxon>Pseudomonadota</taxon>
        <taxon>Alphaproteobacteria</taxon>
        <taxon>Rhodobacterales</taxon>
        <taxon>Paracoccaceae</taxon>
        <taxon>Paragemmobacter</taxon>
    </lineage>
</organism>
<comment type="subunit">
    <text evidence="2">Homotetramer.</text>
</comment>
<dbReference type="GO" id="GO:0006006">
    <property type="term" value="P:glucose metabolic process"/>
    <property type="evidence" value="ECO:0007669"/>
    <property type="project" value="TreeGrafter"/>
</dbReference>
<keyword evidence="3" id="KW-0521">NADP</keyword>
<evidence type="ECO:0000256" key="1">
    <source>
        <dbReference type="ARBA" id="ARBA00006484"/>
    </source>
</evidence>
<protein>
    <submittedName>
        <fullName evidence="4">Short-chain dehydrogenase</fullName>
    </submittedName>
</protein>
<dbReference type="InterPro" id="IPR020904">
    <property type="entry name" value="Sc_DH/Rdtase_CS"/>
</dbReference>
<accession>A0A2S0UMW4</accession>
<dbReference type="RefSeq" id="WP_108435976.1">
    <property type="nucleotide sequence ID" value="NZ_CP028918.1"/>
</dbReference>
<dbReference type="OrthoDB" id="9805986at2"/>
<dbReference type="InterPro" id="IPR051737">
    <property type="entry name" value="L-xylulose/Carbonyl_redctase"/>
</dbReference>
<comment type="similarity">
    <text evidence="1">Belongs to the short-chain dehydrogenases/reductases (SDR) family.</text>
</comment>
<evidence type="ECO:0000256" key="3">
    <source>
        <dbReference type="ARBA" id="ARBA00022857"/>
    </source>
</evidence>
<keyword evidence="5" id="KW-1185">Reference proteome</keyword>
<evidence type="ECO:0000313" key="4">
    <source>
        <dbReference type="EMBL" id="AWB49159.1"/>
    </source>
</evidence>
<dbReference type="GO" id="GO:0005997">
    <property type="term" value="P:xylulose metabolic process"/>
    <property type="evidence" value="ECO:0007669"/>
    <property type="project" value="TreeGrafter"/>
</dbReference>
<dbReference type="Gene3D" id="3.40.50.720">
    <property type="entry name" value="NAD(P)-binding Rossmann-like Domain"/>
    <property type="match status" value="1"/>
</dbReference>
<dbReference type="PROSITE" id="PS00061">
    <property type="entry name" value="ADH_SHORT"/>
    <property type="match status" value="1"/>
</dbReference>
<dbReference type="InterPro" id="IPR036291">
    <property type="entry name" value="NAD(P)-bd_dom_sf"/>
</dbReference>
<dbReference type="InterPro" id="IPR002347">
    <property type="entry name" value="SDR_fam"/>
</dbReference>
<dbReference type="KEGG" id="geh:HYN69_12180"/>
<sequence length="256" mass="26702">MPNWTDRFSLSGRKALITGASKGIGAEIAEVFADAGADIIAVARDATGLAETAARVRAKGRTCLTIEAEMASRQGPVTAAQQALAAWGTIDILVNSAGIARIAPATEISPDWWDETMAVNLRAPFLLAQTLAPAMIAQQRGKIINISSQTGVVAIDDHAAYAASKGGLNALTKSLCAEWGRHNIQINAICPTVVMTPMGRSVWGPPEKSGPFIAATPARRFAEPVEIADAALYLASSASDMVNGDLLMVEGGFTSV</sequence>
<dbReference type="AlphaFoldDB" id="A0A2S0UMW4"/>
<dbReference type="NCBIfam" id="NF005559">
    <property type="entry name" value="PRK07231.1"/>
    <property type="match status" value="1"/>
</dbReference>
<dbReference type="PRINTS" id="PR00081">
    <property type="entry name" value="GDHRDH"/>
</dbReference>
<dbReference type="EMBL" id="CP028918">
    <property type="protein sequence ID" value="AWB49159.1"/>
    <property type="molecule type" value="Genomic_DNA"/>
</dbReference>
<dbReference type="FunFam" id="3.40.50.720:FF:000084">
    <property type="entry name" value="Short-chain dehydrogenase reductase"/>
    <property type="match status" value="1"/>
</dbReference>
<dbReference type="Pfam" id="PF13561">
    <property type="entry name" value="adh_short_C2"/>
    <property type="match status" value="1"/>
</dbReference>
<dbReference type="Proteomes" id="UP000244496">
    <property type="component" value="Chromosome"/>
</dbReference>
<dbReference type="SUPFAM" id="SSF51735">
    <property type="entry name" value="NAD(P)-binding Rossmann-fold domains"/>
    <property type="match status" value="1"/>
</dbReference>